<evidence type="ECO:0000256" key="6">
    <source>
        <dbReference type="ARBA" id="ARBA00022989"/>
    </source>
</evidence>
<evidence type="ECO:0000256" key="7">
    <source>
        <dbReference type="ARBA" id="ARBA00023136"/>
    </source>
</evidence>
<feature type="transmembrane region" description="Helical" evidence="9">
    <location>
        <begin position="285"/>
        <end position="308"/>
    </location>
</feature>
<dbReference type="PANTHER" id="PTHR21716">
    <property type="entry name" value="TRANSMEMBRANE PROTEIN"/>
    <property type="match status" value="1"/>
</dbReference>
<feature type="transmembrane region" description="Helical" evidence="9">
    <location>
        <begin position="180"/>
        <end position="199"/>
    </location>
</feature>
<dbReference type="InterPro" id="IPR002549">
    <property type="entry name" value="AI-2E-like"/>
</dbReference>
<evidence type="ECO:0000256" key="2">
    <source>
        <dbReference type="ARBA" id="ARBA00009773"/>
    </source>
</evidence>
<feature type="transmembrane region" description="Helical" evidence="9">
    <location>
        <begin position="220"/>
        <end position="243"/>
    </location>
</feature>
<keyword evidence="3" id="KW-0813">Transport</keyword>
<keyword evidence="4" id="KW-1003">Cell membrane</keyword>
<dbReference type="PANTHER" id="PTHR21716:SF53">
    <property type="entry name" value="PERMEASE PERM-RELATED"/>
    <property type="match status" value="1"/>
</dbReference>
<proteinExistence type="inferred from homology"/>
<feature type="transmembrane region" description="Helical" evidence="9">
    <location>
        <begin position="63"/>
        <end position="85"/>
    </location>
</feature>
<feature type="compositionally biased region" description="Basic and acidic residues" evidence="8">
    <location>
        <begin position="383"/>
        <end position="392"/>
    </location>
</feature>
<evidence type="ECO:0000256" key="9">
    <source>
        <dbReference type="SAM" id="Phobius"/>
    </source>
</evidence>
<dbReference type="AlphaFoldDB" id="A0A561U5I5"/>
<sequence length="415" mass="43647">MRLAPGDRRYGDGVSELKISRPEDASTAIPRVLRVSAAVSWRLLVIAASLYVLGMIIGRIYVVVIPVAIALLLAALLAPLVSWLAHRRVPQALATALVLIGGLAVVGGVFSFVINAFINGFPDLQRQVLASLDALKSWLAISPLHINEAQIGQYLEQAREWLQTNQAALTSGALSTASTFGNFLTGLVLALFTLIYFLYDGRRVWLFLVRLAPRQVRDRVDHAGIAGFTSLVGFVRATVLVAVVDALGIGLGLVLLGVPLAIPLAALVFLGGFVPIIGAVASGAVAVLIALVTKGWVVAVILVGIVLAVQQLEGNVLQPLILGRAVRIHALGVVLAISIGVVINGIVGALLAIPMVAVLNSAIRALLADEEEFLNAPSAGEPKPGDSTKPADDESDDDVVDKKADADEPDDEKKN</sequence>
<dbReference type="Pfam" id="PF01594">
    <property type="entry name" value="AI-2E_transport"/>
    <property type="match status" value="1"/>
</dbReference>
<feature type="transmembrane region" description="Helical" evidence="9">
    <location>
        <begin position="92"/>
        <end position="118"/>
    </location>
</feature>
<dbReference type="Proteomes" id="UP000316184">
    <property type="component" value="Unassembled WGS sequence"/>
</dbReference>
<gene>
    <name evidence="10" type="ORF">FHU35_13343</name>
</gene>
<evidence type="ECO:0000256" key="1">
    <source>
        <dbReference type="ARBA" id="ARBA00004651"/>
    </source>
</evidence>
<keyword evidence="7 9" id="KW-0472">Membrane</keyword>
<dbReference type="GO" id="GO:0055085">
    <property type="term" value="P:transmembrane transport"/>
    <property type="evidence" value="ECO:0007669"/>
    <property type="project" value="TreeGrafter"/>
</dbReference>
<evidence type="ECO:0000256" key="5">
    <source>
        <dbReference type="ARBA" id="ARBA00022692"/>
    </source>
</evidence>
<organism evidence="10 11">
    <name type="scientific">Saccharopolyspora dendranthemae</name>
    <dbReference type="NCBI Taxonomy" id="1181886"/>
    <lineage>
        <taxon>Bacteria</taxon>
        <taxon>Bacillati</taxon>
        <taxon>Actinomycetota</taxon>
        <taxon>Actinomycetes</taxon>
        <taxon>Pseudonocardiales</taxon>
        <taxon>Pseudonocardiaceae</taxon>
        <taxon>Saccharopolyspora</taxon>
    </lineage>
</organism>
<comment type="subcellular location">
    <subcellularLocation>
        <location evidence="1">Cell membrane</location>
        <topology evidence="1">Multi-pass membrane protein</topology>
    </subcellularLocation>
</comment>
<name>A0A561U5I5_9PSEU</name>
<keyword evidence="6 9" id="KW-1133">Transmembrane helix</keyword>
<evidence type="ECO:0000313" key="10">
    <source>
        <dbReference type="EMBL" id="TWF94628.1"/>
    </source>
</evidence>
<feature type="transmembrane region" description="Helical" evidence="9">
    <location>
        <begin position="39"/>
        <end position="57"/>
    </location>
</feature>
<evidence type="ECO:0000256" key="4">
    <source>
        <dbReference type="ARBA" id="ARBA00022475"/>
    </source>
</evidence>
<comment type="similarity">
    <text evidence="2">Belongs to the autoinducer-2 exporter (AI-2E) (TC 2.A.86) family.</text>
</comment>
<keyword evidence="11" id="KW-1185">Reference proteome</keyword>
<feature type="transmembrane region" description="Helical" evidence="9">
    <location>
        <begin position="249"/>
        <end position="273"/>
    </location>
</feature>
<dbReference type="EMBL" id="VIWX01000003">
    <property type="protein sequence ID" value="TWF94628.1"/>
    <property type="molecule type" value="Genomic_DNA"/>
</dbReference>
<evidence type="ECO:0000313" key="11">
    <source>
        <dbReference type="Proteomes" id="UP000316184"/>
    </source>
</evidence>
<protein>
    <submittedName>
        <fullName evidence="10">Putative PurR-regulated permease PerM</fullName>
    </submittedName>
</protein>
<reference evidence="10 11" key="1">
    <citation type="submission" date="2019-06" db="EMBL/GenBank/DDBJ databases">
        <title>Sequencing the genomes of 1000 actinobacteria strains.</title>
        <authorList>
            <person name="Klenk H.-P."/>
        </authorList>
    </citation>
    <scope>NUCLEOTIDE SEQUENCE [LARGE SCALE GENOMIC DNA]</scope>
    <source>
        <strain evidence="10 11">DSM 46699</strain>
    </source>
</reference>
<evidence type="ECO:0000256" key="3">
    <source>
        <dbReference type="ARBA" id="ARBA00022448"/>
    </source>
</evidence>
<feature type="compositionally biased region" description="Basic and acidic residues" evidence="8">
    <location>
        <begin position="400"/>
        <end position="415"/>
    </location>
</feature>
<dbReference type="GO" id="GO:0005886">
    <property type="term" value="C:plasma membrane"/>
    <property type="evidence" value="ECO:0007669"/>
    <property type="project" value="UniProtKB-SubCell"/>
</dbReference>
<feature type="region of interest" description="Disordered" evidence="8">
    <location>
        <begin position="375"/>
        <end position="415"/>
    </location>
</feature>
<keyword evidence="5 9" id="KW-0812">Transmembrane</keyword>
<accession>A0A561U5I5</accession>
<comment type="caution">
    <text evidence="10">The sequence shown here is derived from an EMBL/GenBank/DDBJ whole genome shotgun (WGS) entry which is preliminary data.</text>
</comment>
<feature type="transmembrane region" description="Helical" evidence="9">
    <location>
        <begin position="328"/>
        <end position="359"/>
    </location>
</feature>
<evidence type="ECO:0000256" key="8">
    <source>
        <dbReference type="SAM" id="MobiDB-lite"/>
    </source>
</evidence>